<feature type="chain" id="PRO_5016937587" evidence="1">
    <location>
        <begin position="22"/>
        <end position="117"/>
    </location>
</feature>
<dbReference type="EMBL" id="UGQB01000004">
    <property type="protein sequence ID" value="STZ08088.1"/>
    <property type="molecule type" value="Genomic_DNA"/>
</dbReference>
<dbReference type="Gene3D" id="2.60.120.380">
    <property type="match status" value="1"/>
</dbReference>
<keyword evidence="1" id="KW-0732">Signal</keyword>
<dbReference type="OrthoDB" id="6650153at2"/>
<name>A0A378QZ99_9GAMM</name>
<proteinExistence type="predicted"/>
<evidence type="ECO:0000313" key="2">
    <source>
        <dbReference type="EMBL" id="STZ08088.1"/>
    </source>
</evidence>
<evidence type="ECO:0000256" key="1">
    <source>
        <dbReference type="SAM" id="SignalP"/>
    </source>
</evidence>
<dbReference type="RefSeq" id="WP_029103775.1">
    <property type="nucleotide sequence ID" value="NZ_UGQB01000004.1"/>
</dbReference>
<feature type="signal peptide" evidence="1">
    <location>
        <begin position="1"/>
        <end position="21"/>
    </location>
</feature>
<protein>
    <submittedName>
        <fullName evidence="2">Uncharacterized protein</fullName>
    </submittedName>
</protein>
<evidence type="ECO:0000313" key="3">
    <source>
        <dbReference type="Proteomes" id="UP000254065"/>
    </source>
</evidence>
<organism evidence="2 3">
    <name type="scientific">Moraxella caprae</name>
    <dbReference type="NCBI Taxonomy" id="90240"/>
    <lineage>
        <taxon>Bacteria</taxon>
        <taxon>Pseudomonadati</taxon>
        <taxon>Pseudomonadota</taxon>
        <taxon>Gammaproteobacteria</taxon>
        <taxon>Moraxellales</taxon>
        <taxon>Moraxellaceae</taxon>
        <taxon>Moraxella</taxon>
    </lineage>
</organism>
<sequence>MKSLKVLAVCALMVVSRQSFAQTTPISFAKGSHCGSFEGDYTNRTFTLNTKANQTIYVTIRENARDVEDIKIIDPKGRTTYADGAELDFTTKVKGVHKIKIIPYNDAGWANIEFCAY</sequence>
<dbReference type="AlphaFoldDB" id="A0A378QZ99"/>
<accession>A0A378QZ99</accession>
<gene>
    <name evidence="2" type="ORF">NCTC12877_01079</name>
</gene>
<keyword evidence="3" id="KW-1185">Reference proteome</keyword>
<dbReference type="Proteomes" id="UP000254065">
    <property type="component" value="Unassembled WGS sequence"/>
</dbReference>
<reference evidence="2 3" key="1">
    <citation type="submission" date="2018-06" db="EMBL/GenBank/DDBJ databases">
        <authorList>
            <consortium name="Pathogen Informatics"/>
            <person name="Doyle S."/>
        </authorList>
    </citation>
    <scope>NUCLEOTIDE SEQUENCE [LARGE SCALE GENOMIC DNA]</scope>
    <source>
        <strain evidence="2 3">NCTC12877</strain>
    </source>
</reference>